<comment type="similarity">
    <text evidence="2">Belongs to the GtrA family.</text>
</comment>
<dbReference type="RefSeq" id="WP_209336778.1">
    <property type="nucleotide sequence ID" value="NZ_JAGIYY010000009.1"/>
</dbReference>
<feature type="transmembrane region" description="Helical" evidence="6">
    <location>
        <begin position="108"/>
        <end position="130"/>
    </location>
</feature>
<evidence type="ECO:0000313" key="9">
    <source>
        <dbReference type="Proteomes" id="UP000666240"/>
    </source>
</evidence>
<dbReference type="GO" id="GO:0000271">
    <property type="term" value="P:polysaccharide biosynthetic process"/>
    <property type="evidence" value="ECO:0007669"/>
    <property type="project" value="InterPro"/>
</dbReference>
<dbReference type="GO" id="GO:0005886">
    <property type="term" value="C:plasma membrane"/>
    <property type="evidence" value="ECO:0007669"/>
    <property type="project" value="TreeGrafter"/>
</dbReference>
<evidence type="ECO:0000256" key="4">
    <source>
        <dbReference type="ARBA" id="ARBA00022989"/>
    </source>
</evidence>
<dbReference type="InterPro" id="IPR051401">
    <property type="entry name" value="GtrA_CellWall_Glycosyl"/>
</dbReference>
<evidence type="ECO:0000256" key="6">
    <source>
        <dbReference type="SAM" id="Phobius"/>
    </source>
</evidence>
<evidence type="ECO:0000256" key="3">
    <source>
        <dbReference type="ARBA" id="ARBA00022692"/>
    </source>
</evidence>
<dbReference type="PANTHER" id="PTHR38459:SF1">
    <property type="entry name" value="PROPHAGE BACTOPRENOL-LINKED GLUCOSE TRANSLOCASE HOMOLOG"/>
    <property type="match status" value="1"/>
</dbReference>
<organism evidence="8 9">
    <name type="scientific">Tianweitania sediminis</name>
    <dbReference type="NCBI Taxonomy" id="1502156"/>
    <lineage>
        <taxon>Bacteria</taxon>
        <taxon>Pseudomonadati</taxon>
        <taxon>Pseudomonadota</taxon>
        <taxon>Alphaproteobacteria</taxon>
        <taxon>Hyphomicrobiales</taxon>
        <taxon>Phyllobacteriaceae</taxon>
        <taxon>Tianweitania</taxon>
    </lineage>
</organism>
<comment type="caution">
    <text evidence="8">The sequence shown here is derived from an EMBL/GenBank/DDBJ whole genome shotgun (WGS) entry which is preliminary data.</text>
</comment>
<sequence>MSNALASSSLPRQMLAFAAVGLAATLTHYCVALLAAQSLPVTWANPVGFIVAFFVSYGGHVHFTFQVKGEHRRHRQRLPRFAVTAATGFLIGQAILLVLTRLTDGSDWLVLGLAVGSVPAITFLLSRLWVFRDLRV</sequence>
<feature type="transmembrane region" description="Helical" evidence="6">
    <location>
        <begin position="81"/>
        <end position="102"/>
    </location>
</feature>
<dbReference type="Pfam" id="PF04138">
    <property type="entry name" value="GtrA_DPMS_TM"/>
    <property type="match status" value="1"/>
</dbReference>
<keyword evidence="5 6" id="KW-0472">Membrane</keyword>
<protein>
    <submittedName>
        <fullName evidence="8">GtrA family protein</fullName>
    </submittedName>
</protein>
<dbReference type="EMBL" id="JAGIYY010000009">
    <property type="protein sequence ID" value="MBP0440745.1"/>
    <property type="molecule type" value="Genomic_DNA"/>
</dbReference>
<dbReference type="AlphaFoldDB" id="A0A8J7ULA6"/>
<dbReference type="InterPro" id="IPR007267">
    <property type="entry name" value="GtrA_DPMS_TM"/>
</dbReference>
<evidence type="ECO:0000256" key="2">
    <source>
        <dbReference type="ARBA" id="ARBA00009399"/>
    </source>
</evidence>
<keyword evidence="4 6" id="KW-1133">Transmembrane helix</keyword>
<name>A0A8J7ULA6_9HYPH</name>
<keyword evidence="9" id="KW-1185">Reference proteome</keyword>
<feature type="domain" description="GtrA/DPMS transmembrane" evidence="7">
    <location>
        <begin position="17"/>
        <end position="131"/>
    </location>
</feature>
<proteinExistence type="inferred from homology"/>
<evidence type="ECO:0000256" key="5">
    <source>
        <dbReference type="ARBA" id="ARBA00023136"/>
    </source>
</evidence>
<accession>A0A8J7ULA6</accession>
<feature type="transmembrane region" description="Helical" evidence="6">
    <location>
        <begin position="42"/>
        <end position="60"/>
    </location>
</feature>
<dbReference type="PANTHER" id="PTHR38459">
    <property type="entry name" value="PROPHAGE BACTOPRENOL-LINKED GLUCOSE TRANSLOCASE HOMOLOG"/>
    <property type="match status" value="1"/>
</dbReference>
<evidence type="ECO:0000259" key="7">
    <source>
        <dbReference type="Pfam" id="PF04138"/>
    </source>
</evidence>
<evidence type="ECO:0000313" key="8">
    <source>
        <dbReference type="EMBL" id="MBP0440745.1"/>
    </source>
</evidence>
<comment type="subcellular location">
    <subcellularLocation>
        <location evidence="1">Membrane</location>
        <topology evidence="1">Multi-pass membrane protein</topology>
    </subcellularLocation>
</comment>
<keyword evidence="3 6" id="KW-0812">Transmembrane</keyword>
<gene>
    <name evidence="8" type="ORF">J5Y06_19020</name>
</gene>
<dbReference type="Proteomes" id="UP000666240">
    <property type="component" value="Unassembled WGS sequence"/>
</dbReference>
<evidence type="ECO:0000256" key="1">
    <source>
        <dbReference type="ARBA" id="ARBA00004141"/>
    </source>
</evidence>
<reference evidence="8" key="1">
    <citation type="submission" date="2021-03" db="EMBL/GenBank/DDBJ databases">
        <title>Genome sequencing and assembly of Tianweitania sediminis.</title>
        <authorList>
            <person name="Chhetri G."/>
        </authorList>
    </citation>
    <scope>NUCLEOTIDE SEQUENCE</scope>
    <source>
        <strain evidence="8">Z8</strain>
    </source>
</reference>